<dbReference type="AlphaFoldDB" id="A0ABD0N735"/>
<dbReference type="EMBL" id="JAMKFB020000024">
    <property type="protein sequence ID" value="KAL0156751.1"/>
    <property type="molecule type" value="Genomic_DNA"/>
</dbReference>
<keyword evidence="2" id="KW-1185">Reference proteome</keyword>
<organism evidence="1 2">
    <name type="scientific">Cirrhinus mrigala</name>
    <name type="common">Mrigala</name>
    <dbReference type="NCBI Taxonomy" id="683832"/>
    <lineage>
        <taxon>Eukaryota</taxon>
        <taxon>Metazoa</taxon>
        <taxon>Chordata</taxon>
        <taxon>Craniata</taxon>
        <taxon>Vertebrata</taxon>
        <taxon>Euteleostomi</taxon>
        <taxon>Actinopterygii</taxon>
        <taxon>Neopterygii</taxon>
        <taxon>Teleostei</taxon>
        <taxon>Ostariophysi</taxon>
        <taxon>Cypriniformes</taxon>
        <taxon>Cyprinidae</taxon>
        <taxon>Labeoninae</taxon>
        <taxon>Labeonini</taxon>
        <taxon>Cirrhinus</taxon>
    </lineage>
</organism>
<proteinExistence type="predicted"/>
<evidence type="ECO:0000313" key="2">
    <source>
        <dbReference type="Proteomes" id="UP001529510"/>
    </source>
</evidence>
<comment type="caution">
    <text evidence="1">The sequence shown here is derived from an EMBL/GenBank/DDBJ whole genome shotgun (WGS) entry which is preliminary data.</text>
</comment>
<evidence type="ECO:0000313" key="1">
    <source>
        <dbReference type="EMBL" id="KAL0156751.1"/>
    </source>
</evidence>
<accession>A0ABD0N735</accession>
<reference evidence="1 2" key="1">
    <citation type="submission" date="2024-05" db="EMBL/GenBank/DDBJ databases">
        <title>Genome sequencing and assembly of Indian major carp, Cirrhinus mrigala (Hamilton, 1822).</title>
        <authorList>
            <person name="Mohindra V."/>
            <person name="Chowdhury L.M."/>
            <person name="Lal K."/>
            <person name="Jena J.K."/>
        </authorList>
    </citation>
    <scope>NUCLEOTIDE SEQUENCE [LARGE SCALE GENOMIC DNA]</scope>
    <source>
        <strain evidence="1">CM1030</strain>
        <tissue evidence="1">Blood</tissue>
    </source>
</reference>
<sequence>NRDAETSFTLLRTSQITRVRIWPKVMISCREMAVPPLASPVVLLWNRQGPETKQVS</sequence>
<feature type="non-terminal residue" evidence="1">
    <location>
        <position position="1"/>
    </location>
</feature>
<name>A0ABD0N735_CIRMR</name>
<feature type="non-terminal residue" evidence="1">
    <location>
        <position position="56"/>
    </location>
</feature>
<gene>
    <name evidence="1" type="ORF">M9458_047997</name>
</gene>
<dbReference type="Proteomes" id="UP001529510">
    <property type="component" value="Unassembled WGS sequence"/>
</dbReference>
<protein>
    <submittedName>
        <fullName evidence="1">Uncharacterized protein</fullName>
    </submittedName>
</protein>